<evidence type="ECO:0000256" key="1">
    <source>
        <dbReference type="SAM" id="Coils"/>
    </source>
</evidence>
<keyword evidence="1" id="KW-0175">Coiled coil</keyword>
<name>A0A161LIX3_9ACTN</name>
<feature type="coiled-coil region" evidence="1">
    <location>
        <begin position="18"/>
        <end position="52"/>
    </location>
</feature>
<gene>
    <name evidence="2" type="ORF">PS9374_04419</name>
</gene>
<dbReference type="AlphaFoldDB" id="A0A161LIX3"/>
<dbReference type="RefSeq" id="WP_197287120.1">
    <property type="nucleotide sequence ID" value="NZ_BDCX01000011.1"/>
</dbReference>
<protein>
    <submittedName>
        <fullName evidence="2">Uncharacterized protein</fullName>
    </submittedName>
</protein>
<accession>A0A161LIX3</accession>
<sequence>MSSLQTPAPPPDPGTWLLDRIDAREQALTCQIEQLQVEIDTLSARLGELGEAIEHLRITRKTLLALAADDSAEPAAPPPALPSHPACQQILAIFADADRPLRARDLCQALDLPIVAKHTENIRSKLKRLVGRGVLIETEPGLFVQPRP</sequence>
<reference evidence="2 3" key="1">
    <citation type="journal article" date="2016" name="Genome Announc.">
        <title>Draft Genome Sequence of Planomonospora sphaerica JCM9374, a Rare Actinomycete.</title>
        <authorList>
            <person name="Dohra H."/>
            <person name="Suzuki T."/>
            <person name="Inoue Y."/>
            <person name="Kodani S."/>
        </authorList>
    </citation>
    <scope>NUCLEOTIDE SEQUENCE [LARGE SCALE GENOMIC DNA]</scope>
    <source>
        <strain evidence="2 3">JCM 9374</strain>
    </source>
</reference>
<dbReference type="EMBL" id="BDCX01000011">
    <property type="protein sequence ID" value="GAT68754.1"/>
    <property type="molecule type" value="Genomic_DNA"/>
</dbReference>
<dbReference type="Proteomes" id="UP000077701">
    <property type="component" value="Unassembled WGS sequence"/>
</dbReference>
<organism evidence="2 3">
    <name type="scientific">Planomonospora sphaerica</name>
    <dbReference type="NCBI Taxonomy" id="161355"/>
    <lineage>
        <taxon>Bacteria</taxon>
        <taxon>Bacillati</taxon>
        <taxon>Actinomycetota</taxon>
        <taxon>Actinomycetes</taxon>
        <taxon>Streptosporangiales</taxon>
        <taxon>Streptosporangiaceae</taxon>
        <taxon>Planomonospora</taxon>
    </lineage>
</organism>
<keyword evidence="3" id="KW-1185">Reference proteome</keyword>
<reference evidence="3" key="2">
    <citation type="submission" date="2016-04" db="EMBL/GenBank/DDBJ databases">
        <title>Planomonospora sphaerica JCM9374 whole genome shotgun sequence.</title>
        <authorList>
            <person name="Suzuki T."/>
            <person name="Dohra H."/>
            <person name="Kodani S."/>
        </authorList>
    </citation>
    <scope>NUCLEOTIDE SEQUENCE [LARGE SCALE GENOMIC DNA]</scope>
    <source>
        <strain evidence="3">JCM 9374</strain>
    </source>
</reference>
<comment type="caution">
    <text evidence="2">The sequence shown here is derived from an EMBL/GenBank/DDBJ whole genome shotgun (WGS) entry which is preliminary data.</text>
</comment>
<evidence type="ECO:0000313" key="3">
    <source>
        <dbReference type="Proteomes" id="UP000077701"/>
    </source>
</evidence>
<evidence type="ECO:0000313" key="2">
    <source>
        <dbReference type="EMBL" id="GAT68754.1"/>
    </source>
</evidence>
<proteinExistence type="predicted"/>